<evidence type="ECO:0000313" key="2">
    <source>
        <dbReference type="Proteomes" id="UP000042997"/>
    </source>
</evidence>
<evidence type="ECO:0000313" key="1">
    <source>
        <dbReference type="EMBL" id="CDZ90302.1"/>
    </source>
</evidence>
<dbReference type="EMBL" id="CCSD01000082">
    <property type="protein sequence ID" value="CDZ90302.1"/>
    <property type="molecule type" value="Genomic_DNA"/>
</dbReference>
<dbReference type="OrthoDB" id="4469972at2"/>
<dbReference type="AlphaFoldDB" id="A0A098BQ03"/>
<dbReference type="Proteomes" id="UP000042997">
    <property type="component" value="Unassembled WGS sequence"/>
</dbReference>
<sequence>MTTHDIRALVARWRALPTEEKVYRRRAAVVDHVIHSMAMEGEPVSDRWIEQARHHQRAMLGSH</sequence>
<dbReference type="RefSeq" id="WP_040273495.1">
    <property type="nucleotide sequence ID" value="NZ_CP038031.2"/>
</dbReference>
<dbReference type="eggNOG" id="ENOG5031GAS">
    <property type="taxonomic scope" value="Bacteria"/>
</dbReference>
<proteinExistence type="predicted"/>
<reference evidence="1 2" key="1">
    <citation type="journal article" date="2014" name="Genome Announc.">
        <title>Draft Genome Sequence of Propane- and Butane-Oxidizing Actinobacterium Rhodococcus ruber IEGM 231.</title>
        <authorList>
            <person name="Ivshina I.B."/>
            <person name="Kuyukina M.S."/>
            <person name="Krivoruchko A.V."/>
            <person name="Barbe V."/>
            <person name="Fischer C."/>
        </authorList>
    </citation>
    <scope>NUCLEOTIDE SEQUENCE [LARGE SCALE GENOMIC DNA]</scope>
</reference>
<accession>A0A098BQ03</accession>
<protein>
    <submittedName>
        <fullName evidence="1">Uncharacterized protein</fullName>
    </submittedName>
</protein>
<organism evidence="1 2">
    <name type="scientific">Rhodococcus ruber</name>
    <dbReference type="NCBI Taxonomy" id="1830"/>
    <lineage>
        <taxon>Bacteria</taxon>
        <taxon>Bacillati</taxon>
        <taxon>Actinomycetota</taxon>
        <taxon>Actinomycetes</taxon>
        <taxon>Mycobacteriales</taxon>
        <taxon>Nocardiaceae</taxon>
        <taxon>Rhodococcus</taxon>
    </lineage>
</organism>
<gene>
    <name evidence="1" type="ORF">RHRU231_690014</name>
</gene>
<name>A0A098BQ03_9NOCA</name>